<organism evidence="1">
    <name type="scientific">Anguilla anguilla</name>
    <name type="common">European freshwater eel</name>
    <name type="synonym">Muraena anguilla</name>
    <dbReference type="NCBI Taxonomy" id="7936"/>
    <lineage>
        <taxon>Eukaryota</taxon>
        <taxon>Metazoa</taxon>
        <taxon>Chordata</taxon>
        <taxon>Craniata</taxon>
        <taxon>Vertebrata</taxon>
        <taxon>Euteleostomi</taxon>
        <taxon>Actinopterygii</taxon>
        <taxon>Neopterygii</taxon>
        <taxon>Teleostei</taxon>
        <taxon>Anguilliformes</taxon>
        <taxon>Anguillidae</taxon>
        <taxon>Anguilla</taxon>
    </lineage>
</organism>
<evidence type="ECO:0000313" key="1">
    <source>
        <dbReference type="EMBL" id="JAH19857.1"/>
    </source>
</evidence>
<accession>A0A0E9QTV0</accession>
<dbReference type="EMBL" id="GBXM01088720">
    <property type="protein sequence ID" value="JAH19857.1"/>
    <property type="molecule type" value="Transcribed_RNA"/>
</dbReference>
<reference evidence="1" key="2">
    <citation type="journal article" date="2015" name="Fish Shellfish Immunol.">
        <title>Early steps in the European eel (Anguilla anguilla)-Vibrio vulnificus interaction in the gills: Role of the RtxA13 toxin.</title>
        <authorList>
            <person name="Callol A."/>
            <person name="Pajuelo D."/>
            <person name="Ebbesson L."/>
            <person name="Teles M."/>
            <person name="MacKenzie S."/>
            <person name="Amaro C."/>
        </authorList>
    </citation>
    <scope>NUCLEOTIDE SEQUENCE</scope>
</reference>
<proteinExistence type="predicted"/>
<protein>
    <submittedName>
        <fullName evidence="1">Uncharacterized protein</fullName>
    </submittedName>
</protein>
<sequence length="54" mass="5974">MRTNYVWFLGAGIRASIVKATSNKWTKKVTKFKMEATEGSENKTITGDTGSCTK</sequence>
<dbReference type="AlphaFoldDB" id="A0A0E9QTV0"/>
<name>A0A0E9QTV0_ANGAN</name>
<reference evidence="1" key="1">
    <citation type="submission" date="2014-11" db="EMBL/GenBank/DDBJ databases">
        <authorList>
            <person name="Amaro Gonzalez C."/>
        </authorList>
    </citation>
    <scope>NUCLEOTIDE SEQUENCE</scope>
</reference>